<evidence type="ECO:0000256" key="2">
    <source>
        <dbReference type="ARBA" id="ARBA00006680"/>
    </source>
</evidence>
<keyword evidence="4" id="KW-0694">RNA-binding</keyword>
<evidence type="ECO:0000256" key="6">
    <source>
        <dbReference type="ARBA" id="ARBA00031720"/>
    </source>
</evidence>
<feature type="domain" description="CRISPR type III-associated protein" evidence="7">
    <location>
        <begin position="117"/>
        <end position="212"/>
    </location>
</feature>
<evidence type="ECO:0000256" key="3">
    <source>
        <dbReference type="ARBA" id="ARBA00016113"/>
    </source>
</evidence>
<evidence type="ECO:0000256" key="1">
    <source>
        <dbReference type="ARBA" id="ARBA00003088"/>
    </source>
</evidence>
<keyword evidence="9" id="KW-1185">Reference proteome</keyword>
<accession>A0A2Z4G9D7</accession>
<dbReference type="NCBIfam" id="TIGR01899">
    <property type="entry name" value="cas_TM1807_csm5"/>
    <property type="match status" value="1"/>
</dbReference>
<dbReference type="InterPro" id="IPR010173">
    <property type="entry name" value="CRISPR-assoc_Csm5"/>
</dbReference>
<dbReference type="GO" id="GO:0051607">
    <property type="term" value="P:defense response to virus"/>
    <property type="evidence" value="ECO:0007669"/>
    <property type="project" value="UniProtKB-KW"/>
</dbReference>
<dbReference type="Proteomes" id="UP000249873">
    <property type="component" value="Chromosome"/>
</dbReference>
<dbReference type="AlphaFoldDB" id="A0A2Z4G9D7"/>
<dbReference type="PANTHER" id="PTHR38007:SF1">
    <property type="entry name" value="CRISPR SYSTEM CMS PROTEIN CSM5"/>
    <property type="match status" value="1"/>
</dbReference>
<dbReference type="InterPro" id="IPR005537">
    <property type="entry name" value="RAMP_III_fam"/>
</dbReference>
<evidence type="ECO:0000313" key="8">
    <source>
        <dbReference type="EMBL" id="AWV97678.1"/>
    </source>
</evidence>
<evidence type="ECO:0000313" key="9">
    <source>
        <dbReference type="Proteomes" id="UP000249873"/>
    </source>
</evidence>
<protein>
    <recommendedName>
        <fullName evidence="3">CRISPR system Cms protein Csm5</fullName>
    </recommendedName>
    <alternativeName>
        <fullName evidence="6">CRISPR type III A-associated protein Csm5</fullName>
    </alternativeName>
</protein>
<name>A0A2Z4G9D7_9BACT</name>
<reference evidence="8 9" key="1">
    <citation type="submission" date="2018-05" db="EMBL/GenBank/DDBJ databases">
        <title>Complete genome sequence of Arcticibacterium luteifluviistationis SM1504T, a cytophagaceae bacterium isolated from Arctic surface seawater.</title>
        <authorList>
            <person name="Li Y."/>
            <person name="Qin Q.-L."/>
        </authorList>
    </citation>
    <scope>NUCLEOTIDE SEQUENCE [LARGE SCALE GENOMIC DNA]</scope>
    <source>
        <strain evidence="8 9">SM1504</strain>
    </source>
</reference>
<evidence type="ECO:0000259" key="7">
    <source>
        <dbReference type="Pfam" id="PF03787"/>
    </source>
</evidence>
<keyword evidence="5" id="KW-0051">Antiviral defense</keyword>
<dbReference type="Pfam" id="PF03787">
    <property type="entry name" value="RAMPs"/>
    <property type="match status" value="1"/>
</dbReference>
<sequence length="373" mass="42858">MNMPRKELYHHYQLEIETLSPVSIGCKSQLTSRGEYFLTGNKTHFIDQDGISEILYQNLTEEDKKEYLATVLNQGVDFNFTDFFKNKGISLEQIPISRSLSFIGDATLVNKNRLLKLHIKSGADENQNNSAYFPGSSLKGMIRTAMVYVHLKSHPELVSKFADKINNWSQIDKYELSKEWKVLEDSIIGKEANQLRIADTQNISDTDMAVYQVRREPLYFTESDSELDWLEECVDKGHKIFGALTYVQKNTKELACINFVPNILLGLNEWMTDMLDFEILEIEKSNMPKKEIVLAQLKSLIESSLQNNEYAAIARLGSGKTFMFNTILLLLEKGLRERILMTVLKTDSIKTRILCSHEKAPLKGWIKLNLRKL</sequence>
<comment type="function">
    <text evidence="1">This subunit might be involved in maturation of a crRNA intermediate to its mature form.</text>
</comment>
<organism evidence="8 9">
    <name type="scientific">Arcticibacterium luteifluviistationis</name>
    <dbReference type="NCBI Taxonomy" id="1784714"/>
    <lineage>
        <taxon>Bacteria</taxon>
        <taxon>Pseudomonadati</taxon>
        <taxon>Bacteroidota</taxon>
        <taxon>Cytophagia</taxon>
        <taxon>Cytophagales</taxon>
        <taxon>Leadbetterellaceae</taxon>
        <taxon>Arcticibacterium</taxon>
    </lineage>
</organism>
<dbReference type="EMBL" id="CP029480">
    <property type="protein sequence ID" value="AWV97678.1"/>
    <property type="molecule type" value="Genomic_DNA"/>
</dbReference>
<comment type="similarity">
    <text evidence="2">Belongs to the CRISPR-associated Csm5 family.</text>
</comment>
<dbReference type="OrthoDB" id="24360at2"/>
<evidence type="ECO:0000256" key="4">
    <source>
        <dbReference type="ARBA" id="ARBA00022884"/>
    </source>
</evidence>
<dbReference type="KEGG" id="als:DJ013_05665"/>
<dbReference type="GO" id="GO:0003723">
    <property type="term" value="F:RNA binding"/>
    <property type="evidence" value="ECO:0007669"/>
    <property type="project" value="UniProtKB-KW"/>
</dbReference>
<proteinExistence type="inferred from homology"/>
<gene>
    <name evidence="8" type="primary">csm5</name>
    <name evidence="8" type="ORF">DJ013_05665</name>
</gene>
<evidence type="ECO:0000256" key="5">
    <source>
        <dbReference type="ARBA" id="ARBA00023118"/>
    </source>
</evidence>
<dbReference type="PANTHER" id="PTHR38007">
    <property type="entry name" value="CRISPR SYSTEM CMS PROTEIN CSM5"/>
    <property type="match status" value="1"/>
</dbReference>